<evidence type="ECO:0000313" key="2">
    <source>
        <dbReference type="EMBL" id="EKX43041.1"/>
    </source>
</evidence>
<reference evidence="2 4" key="1">
    <citation type="journal article" date="2012" name="Nature">
        <title>Algal genomes reveal evolutionary mosaicism and the fate of nucleomorphs.</title>
        <authorList>
            <consortium name="DOE Joint Genome Institute"/>
            <person name="Curtis B.A."/>
            <person name="Tanifuji G."/>
            <person name="Burki F."/>
            <person name="Gruber A."/>
            <person name="Irimia M."/>
            <person name="Maruyama S."/>
            <person name="Arias M.C."/>
            <person name="Ball S.G."/>
            <person name="Gile G.H."/>
            <person name="Hirakawa Y."/>
            <person name="Hopkins J.F."/>
            <person name="Kuo A."/>
            <person name="Rensing S.A."/>
            <person name="Schmutz J."/>
            <person name="Symeonidi A."/>
            <person name="Elias M."/>
            <person name="Eveleigh R.J."/>
            <person name="Herman E.K."/>
            <person name="Klute M.J."/>
            <person name="Nakayama T."/>
            <person name="Obornik M."/>
            <person name="Reyes-Prieto A."/>
            <person name="Armbrust E.V."/>
            <person name="Aves S.J."/>
            <person name="Beiko R.G."/>
            <person name="Coutinho P."/>
            <person name="Dacks J.B."/>
            <person name="Durnford D.G."/>
            <person name="Fast N.M."/>
            <person name="Green B.R."/>
            <person name="Grisdale C.J."/>
            <person name="Hempel F."/>
            <person name="Henrissat B."/>
            <person name="Hoppner M.P."/>
            <person name="Ishida K."/>
            <person name="Kim E."/>
            <person name="Koreny L."/>
            <person name="Kroth P.G."/>
            <person name="Liu Y."/>
            <person name="Malik S.B."/>
            <person name="Maier U.G."/>
            <person name="McRose D."/>
            <person name="Mock T."/>
            <person name="Neilson J.A."/>
            <person name="Onodera N.T."/>
            <person name="Poole A.M."/>
            <person name="Pritham E.J."/>
            <person name="Richards T.A."/>
            <person name="Rocap G."/>
            <person name="Roy S.W."/>
            <person name="Sarai C."/>
            <person name="Schaack S."/>
            <person name="Shirato S."/>
            <person name="Slamovits C.H."/>
            <person name="Spencer D.F."/>
            <person name="Suzuki S."/>
            <person name="Worden A.Z."/>
            <person name="Zauner S."/>
            <person name="Barry K."/>
            <person name="Bell C."/>
            <person name="Bharti A.K."/>
            <person name="Crow J.A."/>
            <person name="Grimwood J."/>
            <person name="Kramer R."/>
            <person name="Lindquist E."/>
            <person name="Lucas S."/>
            <person name="Salamov A."/>
            <person name="McFadden G.I."/>
            <person name="Lane C.E."/>
            <person name="Keeling P.J."/>
            <person name="Gray M.W."/>
            <person name="Grigoriev I.V."/>
            <person name="Archibald J.M."/>
        </authorList>
    </citation>
    <scope>NUCLEOTIDE SEQUENCE</scope>
    <source>
        <strain evidence="2 4">CCMP2712</strain>
    </source>
</reference>
<protein>
    <submittedName>
        <fullName evidence="2 3">Uncharacterized protein</fullName>
    </submittedName>
</protein>
<dbReference type="AlphaFoldDB" id="L1J3E9"/>
<gene>
    <name evidence="2" type="ORF">GUITHDRAFT_111084</name>
</gene>
<evidence type="ECO:0000313" key="4">
    <source>
        <dbReference type="Proteomes" id="UP000011087"/>
    </source>
</evidence>
<dbReference type="KEGG" id="gtt:GUITHDRAFT_111084"/>
<organism evidence="2">
    <name type="scientific">Guillardia theta (strain CCMP2712)</name>
    <name type="common">Cryptophyte</name>
    <dbReference type="NCBI Taxonomy" id="905079"/>
    <lineage>
        <taxon>Eukaryota</taxon>
        <taxon>Cryptophyceae</taxon>
        <taxon>Pyrenomonadales</taxon>
        <taxon>Geminigeraceae</taxon>
        <taxon>Guillardia</taxon>
    </lineage>
</organism>
<dbReference type="Proteomes" id="UP000011087">
    <property type="component" value="Unassembled WGS sequence"/>
</dbReference>
<sequence length="273" mass="31177">MTSGRMNKEEVSLRSAKPPRPDEDKHKDVDLSLASLARIEEGDEEEWPDCFKRSAYNDESIQHDTCDEGSDSLQKMREEIQRVLLGYSSPQTSPRNYPNFVFKPDHPPKVLNSNHEVKTENVQTSLAARSTSSPTPAPRLHATRKQYRKGVSHLKDQEEEFCQMLQLRTSMEKPTNKQVSCSIRHDGTFSIYSEDHKKIASLHCSECSVRGLRFRPQVLFVKSLESSSKLAHDRWSSAAYLVCADQKSRDSWLLHFLSHGAKEVPPPTAIKRR</sequence>
<dbReference type="HOGENOM" id="CLU_1021011_0_0_1"/>
<evidence type="ECO:0000256" key="1">
    <source>
        <dbReference type="SAM" id="MobiDB-lite"/>
    </source>
</evidence>
<reference evidence="3" key="3">
    <citation type="submission" date="2016-03" db="UniProtKB">
        <authorList>
            <consortium name="EnsemblProtists"/>
        </authorList>
    </citation>
    <scope>IDENTIFICATION</scope>
</reference>
<dbReference type="PaxDb" id="55529-EKX43041"/>
<dbReference type="GeneID" id="17299698"/>
<feature type="region of interest" description="Disordered" evidence="1">
    <location>
        <begin position="122"/>
        <end position="143"/>
    </location>
</feature>
<name>L1J3E9_GUITC</name>
<feature type="compositionally biased region" description="Basic and acidic residues" evidence="1">
    <location>
        <begin position="1"/>
        <end position="12"/>
    </location>
</feature>
<keyword evidence="4" id="KW-1185">Reference proteome</keyword>
<feature type="region of interest" description="Disordered" evidence="1">
    <location>
        <begin position="1"/>
        <end position="29"/>
    </location>
</feature>
<evidence type="ECO:0000313" key="3">
    <source>
        <dbReference type="EnsemblProtists" id="EKX43041"/>
    </source>
</evidence>
<reference evidence="4" key="2">
    <citation type="submission" date="2012-11" db="EMBL/GenBank/DDBJ databases">
        <authorList>
            <person name="Kuo A."/>
            <person name="Curtis B.A."/>
            <person name="Tanifuji G."/>
            <person name="Burki F."/>
            <person name="Gruber A."/>
            <person name="Irimia M."/>
            <person name="Maruyama S."/>
            <person name="Arias M.C."/>
            <person name="Ball S.G."/>
            <person name="Gile G.H."/>
            <person name="Hirakawa Y."/>
            <person name="Hopkins J.F."/>
            <person name="Rensing S.A."/>
            <person name="Schmutz J."/>
            <person name="Symeonidi A."/>
            <person name="Elias M."/>
            <person name="Eveleigh R.J."/>
            <person name="Herman E.K."/>
            <person name="Klute M.J."/>
            <person name="Nakayama T."/>
            <person name="Obornik M."/>
            <person name="Reyes-Prieto A."/>
            <person name="Armbrust E.V."/>
            <person name="Aves S.J."/>
            <person name="Beiko R.G."/>
            <person name="Coutinho P."/>
            <person name="Dacks J.B."/>
            <person name="Durnford D.G."/>
            <person name="Fast N.M."/>
            <person name="Green B.R."/>
            <person name="Grisdale C."/>
            <person name="Hempe F."/>
            <person name="Henrissat B."/>
            <person name="Hoppner M.P."/>
            <person name="Ishida K.-I."/>
            <person name="Kim E."/>
            <person name="Koreny L."/>
            <person name="Kroth P.G."/>
            <person name="Liu Y."/>
            <person name="Malik S.-B."/>
            <person name="Maier U.G."/>
            <person name="McRose D."/>
            <person name="Mock T."/>
            <person name="Neilson J.A."/>
            <person name="Onodera N.T."/>
            <person name="Poole A.M."/>
            <person name="Pritham E.J."/>
            <person name="Richards T.A."/>
            <person name="Rocap G."/>
            <person name="Roy S.W."/>
            <person name="Sarai C."/>
            <person name="Schaack S."/>
            <person name="Shirato S."/>
            <person name="Slamovits C.H."/>
            <person name="Spencer D.F."/>
            <person name="Suzuki S."/>
            <person name="Worden A.Z."/>
            <person name="Zauner S."/>
            <person name="Barry K."/>
            <person name="Bell C."/>
            <person name="Bharti A.K."/>
            <person name="Crow J.A."/>
            <person name="Grimwood J."/>
            <person name="Kramer R."/>
            <person name="Lindquist E."/>
            <person name="Lucas S."/>
            <person name="Salamov A."/>
            <person name="McFadden G.I."/>
            <person name="Lane C.E."/>
            <person name="Keeling P.J."/>
            <person name="Gray M.W."/>
            <person name="Grigoriev I.V."/>
            <person name="Archibald J.M."/>
        </authorList>
    </citation>
    <scope>NUCLEOTIDE SEQUENCE</scope>
    <source>
        <strain evidence="4">CCMP2712</strain>
    </source>
</reference>
<feature type="compositionally biased region" description="Basic and acidic residues" evidence="1">
    <location>
        <begin position="19"/>
        <end position="29"/>
    </location>
</feature>
<dbReference type="RefSeq" id="XP_005830021.1">
    <property type="nucleotide sequence ID" value="XM_005829964.1"/>
</dbReference>
<accession>L1J3E9</accession>
<proteinExistence type="predicted"/>
<feature type="compositionally biased region" description="Polar residues" evidence="1">
    <location>
        <begin position="122"/>
        <end position="134"/>
    </location>
</feature>
<dbReference type="EMBL" id="JH993013">
    <property type="protein sequence ID" value="EKX43041.1"/>
    <property type="molecule type" value="Genomic_DNA"/>
</dbReference>
<dbReference type="EnsemblProtists" id="EKX43041">
    <property type="protein sequence ID" value="EKX43041"/>
    <property type="gene ID" value="GUITHDRAFT_111084"/>
</dbReference>